<dbReference type="InterPro" id="IPR012583">
    <property type="entry name" value="RIX1_N"/>
</dbReference>
<dbReference type="Proteomes" id="UP000076727">
    <property type="component" value="Unassembled WGS sequence"/>
</dbReference>
<dbReference type="AlphaFoldDB" id="A0A165SVN7"/>
<evidence type="ECO:0000259" key="6">
    <source>
        <dbReference type="Pfam" id="PF08167"/>
    </source>
</evidence>
<evidence type="ECO:0000313" key="7">
    <source>
        <dbReference type="EMBL" id="KZT72556.1"/>
    </source>
</evidence>
<protein>
    <recommendedName>
        <fullName evidence="3">Pre-rRNA-processing protein RIX1</fullName>
    </recommendedName>
</protein>
<dbReference type="STRING" id="1314783.A0A165SVN7"/>
<reference evidence="7 8" key="1">
    <citation type="journal article" date="2016" name="Mol. Biol. Evol.">
        <title>Comparative Genomics of Early-Diverging Mushroom-Forming Fungi Provides Insights into the Origins of Lignocellulose Decay Capabilities.</title>
        <authorList>
            <person name="Nagy L.G."/>
            <person name="Riley R."/>
            <person name="Tritt A."/>
            <person name="Adam C."/>
            <person name="Daum C."/>
            <person name="Floudas D."/>
            <person name="Sun H."/>
            <person name="Yadav J.S."/>
            <person name="Pangilinan J."/>
            <person name="Larsson K.H."/>
            <person name="Matsuura K."/>
            <person name="Barry K."/>
            <person name="Labutti K."/>
            <person name="Kuo R."/>
            <person name="Ohm R.A."/>
            <person name="Bhattacharya S.S."/>
            <person name="Shirouzu T."/>
            <person name="Yoshinaga Y."/>
            <person name="Martin F.M."/>
            <person name="Grigoriev I.V."/>
            <person name="Hibbett D.S."/>
        </authorList>
    </citation>
    <scope>NUCLEOTIDE SEQUENCE [LARGE SCALE GENOMIC DNA]</scope>
    <source>
        <strain evidence="7 8">L-15889</strain>
    </source>
</reference>
<comment type="subcellular location">
    <subcellularLocation>
        <location evidence="1">Nucleus</location>
    </subcellularLocation>
</comment>
<name>A0A165SVN7_9APHY</name>
<dbReference type="PANTHER" id="PTHR34105">
    <property type="entry name" value="PROLINE-, GLUTAMIC ACID- AND LEUCINE-RICH PROTEIN 1"/>
    <property type="match status" value="1"/>
</dbReference>
<dbReference type="GO" id="GO:0006364">
    <property type="term" value="P:rRNA processing"/>
    <property type="evidence" value="ECO:0007669"/>
    <property type="project" value="TreeGrafter"/>
</dbReference>
<feature type="region of interest" description="Disordered" evidence="5">
    <location>
        <begin position="619"/>
        <end position="652"/>
    </location>
</feature>
<feature type="region of interest" description="Disordered" evidence="5">
    <location>
        <begin position="695"/>
        <end position="772"/>
    </location>
</feature>
<proteinExistence type="inferred from homology"/>
<evidence type="ECO:0000256" key="2">
    <source>
        <dbReference type="ARBA" id="ARBA00010511"/>
    </source>
</evidence>
<sequence length="772" mass="83223">MESLHPLKSLLQLQLASDSSAVLHLPYVVETLSAEHFAPSQHTQKWCTRINSLIHSRDAGARWSGLCLALQTSVHAKSLMMEYAPSWIGVALPLLSKNEPVPDLKAAIRLLRQIFSSVIEVAEFQRQICLPNVPKFSAALMSLAAGNSEQDAKLLALNTLTHLIPLFPTLHRSLHQQLSSVVLRYLNGSTPRPTPAQLVDAASRLYSVLHFTGGKVGAANVWRKSLDDTLGFAWNALSGMRRTFQLSREQTAPPLAGYDPVVSVPLNLDRLRASVRILCDLLSAPTSRPVTVPVGPLVQLSLAMLRCTPEEKSVEGHVDPSTRAMELAVIPSIWSLSCEFLECLAQSIHQHVVPYLPQLASHLAYHLEQPRTPSDRLGFMQATRALLAACPFLHDSTTASRLARAVVPSLAVLLSTKSQGQQDVGIAISKTKSRKGKKRARGYEGDEVFSITADVICTGKADGELLLASIDVIRLVLRNSQLPPAVHSLLHRVLLAVYVSLPQVQPALVSSDLALHGIVYEKVRMACVEQASGTSNVLSKSLGLVISNMSCDGRDMNAVGILSDVDLLLHPRVPPLVRSLPHVEMLSLFREEEGDEEMGMRKALGLATSDETLSLLQPNIQDHATPPDPPTRDSAVQEQPPTLIRQPPQSASVVTNKAQSIASYSMTASAHTVPAASTTHISALAHQQEIDALHAQGPPLSSHPTPPTETTPTPAPFTSVIQPPIAGPSIAPSTAVVPEPRSQTQGVVPMAEDDEDEPMPAINVDSDSDGDS</sequence>
<comment type="similarity">
    <text evidence="2">Belongs to the RIX1/PELP1 family.</text>
</comment>
<organism evidence="7 8">
    <name type="scientific">Daedalea quercina L-15889</name>
    <dbReference type="NCBI Taxonomy" id="1314783"/>
    <lineage>
        <taxon>Eukaryota</taxon>
        <taxon>Fungi</taxon>
        <taxon>Dikarya</taxon>
        <taxon>Basidiomycota</taxon>
        <taxon>Agaricomycotina</taxon>
        <taxon>Agaricomycetes</taxon>
        <taxon>Polyporales</taxon>
        <taxon>Fomitopsis</taxon>
    </lineage>
</organism>
<evidence type="ECO:0000256" key="3">
    <source>
        <dbReference type="ARBA" id="ARBA00021502"/>
    </source>
</evidence>
<dbReference type="GO" id="GO:0005634">
    <property type="term" value="C:nucleus"/>
    <property type="evidence" value="ECO:0007669"/>
    <property type="project" value="UniProtKB-SubCell"/>
</dbReference>
<feature type="domain" description="Pre-rRNA-processing protein RIX1 N-terminal" evidence="6">
    <location>
        <begin position="8"/>
        <end position="191"/>
    </location>
</feature>
<evidence type="ECO:0000313" key="8">
    <source>
        <dbReference type="Proteomes" id="UP000076727"/>
    </source>
</evidence>
<dbReference type="Pfam" id="PF08167">
    <property type="entry name" value="RIX1"/>
    <property type="match status" value="1"/>
</dbReference>
<accession>A0A165SVN7</accession>
<dbReference type="SUPFAM" id="SSF48371">
    <property type="entry name" value="ARM repeat"/>
    <property type="match status" value="1"/>
</dbReference>
<evidence type="ECO:0000256" key="1">
    <source>
        <dbReference type="ARBA" id="ARBA00004123"/>
    </source>
</evidence>
<dbReference type="PANTHER" id="PTHR34105:SF1">
    <property type="entry name" value="PROLINE-, GLUTAMIC ACID- AND LEUCINE-RICH PROTEIN 1"/>
    <property type="match status" value="1"/>
</dbReference>
<dbReference type="OrthoDB" id="20900at2759"/>
<evidence type="ECO:0000256" key="5">
    <source>
        <dbReference type="SAM" id="MobiDB-lite"/>
    </source>
</evidence>
<dbReference type="EMBL" id="KV429040">
    <property type="protein sequence ID" value="KZT72556.1"/>
    <property type="molecule type" value="Genomic_DNA"/>
</dbReference>
<feature type="compositionally biased region" description="Pro residues" evidence="5">
    <location>
        <begin position="704"/>
        <end position="715"/>
    </location>
</feature>
<gene>
    <name evidence="7" type="ORF">DAEQUDRAFT_704985</name>
</gene>
<evidence type="ECO:0000256" key="4">
    <source>
        <dbReference type="ARBA" id="ARBA00023242"/>
    </source>
</evidence>
<keyword evidence="8" id="KW-1185">Reference proteome</keyword>
<keyword evidence="4" id="KW-0539">Nucleus</keyword>
<dbReference type="InterPro" id="IPR016024">
    <property type="entry name" value="ARM-type_fold"/>
</dbReference>